<organism evidence="1 2">
    <name type="scientific">Cloacibacterium normanense</name>
    <dbReference type="NCBI Taxonomy" id="237258"/>
    <lineage>
        <taxon>Bacteria</taxon>
        <taxon>Pseudomonadati</taxon>
        <taxon>Bacteroidota</taxon>
        <taxon>Flavobacteriia</taxon>
        <taxon>Flavobacteriales</taxon>
        <taxon>Weeksellaceae</taxon>
    </lineage>
</organism>
<accession>A0A2S7I7T2</accession>
<evidence type="ECO:0000313" key="2">
    <source>
        <dbReference type="Proteomes" id="UP000238565"/>
    </source>
</evidence>
<comment type="caution">
    <text evidence="1">The sequence shown here is derived from an EMBL/GenBank/DDBJ whole genome shotgun (WGS) entry which is preliminary data.</text>
</comment>
<gene>
    <name evidence="1" type="ORF">C3729_00945</name>
</gene>
<proteinExistence type="predicted"/>
<dbReference type="AlphaFoldDB" id="A0A2S7I7T2"/>
<dbReference type="Proteomes" id="UP000238565">
    <property type="component" value="Unassembled WGS sequence"/>
</dbReference>
<evidence type="ECO:0008006" key="3">
    <source>
        <dbReference type="Google" id="ProtNLM"/>
    </source>
</evidence>
<name>A0A2S7I7T2_9FLAO</name>
<protein>
    <recommendedName>
        <fullName evidence="3">Carboxypeptidase-like regulatory domain-containing protein</fullName>
    </recommendedName>
</protein>
<dbReference type="InterPro" id="IPR043741">
    <property type="entry name" value="DUF5686"/>
</dbReference>
<reference evidence="1 2" key="1">
    <citation type="submission" date="2018-02" db="EMBL/GenBank/DDBJ databases">
        <title>Draft genome sequence of bacterial isolates from marine environment.</title>
        <authorList>
            <person name="Singh S.K."/>
            <person name="Hill R."/>
            <person name="Major S."/>
            <person name="Cai H."/>
            <person name="Li Y."/>
        </authorList>
    </citation>
    <scope>NUCLEOTIDE SEQUENCE [LARGE SCALE GENOMIC DNA]</scope>
    <source>
        <strain evidence="1 2">IMET F</strain>
    </source>
</reference>
<evidence type="ECO:0000313" key="1">
    <source>
        <dbReference type="EMBL" id="PPZ92613.1"/>
    </source>
</evidence>
<sequence length="817" mass="94983">MKQTLSALFFLFFTLYFSQNQLQVINAKNQKAVYNAAVYCDDDLLGKTDANGKLTFKTKCKKIEIFANNFEDKELNVQKEMKVSLTPSKEKMGNIDKVILTDKSDAKALKILDEFNKNYKKNSPQALDSYQFKSYSKISIDVDQDSIADYQNFLAKRTDSLAKIEKRTFKQKYKEKKDSLLGEDFVNATKESQFFLWEKATEHQFSQKYGDKTNILDSRMSGFPHPIYEALALNISYLNRIPRQLSPENRNIYRYYLSDTIEIDNRKTYVIKFKEITNKLKQNPRKYNGKIYIDAEKYALKKLETSSKKRNEGSGTIIWKPINHKWFLVSENLKVKMGDSRFETAKKDSVKKDEKQKFKTKKFGNFLYVKNQYFDFETNITQQKSNFSGYSLEVKNADGSLLSQYRTESLSARESATYQKIDTLVKKADVEKRVSLITNLLKGNIRYKMLDFDVLKFFELNKYESIRLGIGVKLNEKFSKTFSPDFYVGYGFKDHRWKYRIGLDTKLSSKRTSVLRVHYSDDIFAAGRINKTFWDSSMKFNELNMDIYNDHFYRNQQFGASFLYDVSNSLSAKLALTREKQNALFDYQYQNFANDFQNFSTTLSLKYAPKDKNLMTPSGKLTYQKAYPQFYVNFEKGFEILGGKLDYHRLDAFAIHQFKSKMGTSQIKISGGISSGSAPIWKNFEIVGDLNAFSTSLFSKINTPSTFSFVTMPSGSFYVDQFAALHFSQELPFQFKTFGNRVSTIKLAYHSAIGGFKNPENHQFDFKVLDHPYQEVGAVWNRFLGRGFDVGFFYRLGYYQTSNFNDNYGIQIKLSGF</sequence>
<dbReference type="EMBL" id="PTPZ01000001">
    <property type="protein sequence ID" value="PPZ92613.1"/>
    <property type="molecule type" value="Genomic_DNA"/>
</dbReference>
<dbReference type="RefSeq" id="WP_104792423.1">
    <property type="nucleotide sequence ID" value="NZ_PTPZ01000001.1"/>
</dbReference>
<dbReference type="Pfam" id="PF18939">
    <property type="entry name" value="DUF5686"/>
    <property type="match status" value="1"/>
</dbReference>